<dbReference type="InterPro" id="IPR009057">
    <property type="entry name" value="Homeodomain-like_sf"/>
</dbReference>
<keyword evidence="2 4" id="KW-0238">DNA-binding</keyword>
<dbReference type="EMBL" id="BOMG01000053">
    <property type="protein sequence ID" value="GID55773.1"/>
    <property type="molecule type" value="Genomic_DNA"/>
</dbReference>
<comment type="caution">
    <text evidence="6">The sequence shown here is derived from an EMBL/GenBank/DDBJ whole genome shotgun (WGS) entry which is preliminary data.</text>
</comment>
<evidence type="ECO:0000256" key="2">
    <source>
        <dbReference type="ARBA" id="ARBA00023125"/>
    </source>
</evidence>
<sequence length="200" mass="21822">MSPQIGVRPGGRSARVQQAVHDAVRELLAERERDELTVPLIAARAGVTPSTVYRRWGQLPDLYADVAVERLRPDTSPADLGSLEAELDTWAVQYLEEMASGPGRRMIADVLAGGLDNPRRCLCSTYSGDQIQVMLDRAVARGDDVPDRDTVLDRVVAPIVYRILFTDPAPEPGYATRLVADLLAVSPAKAGPPPERADRR</sequence>
<proteinExistence type="predicted"/>
<accession>A0ABQ3XBD4</accession>
<organism evidence="6 7">
    <name type="scientific">Actinoplanes couchii</name>
    <dbReference type="NCBI Taxonomy" id="403638"/>
    <lineage>
        <taxon>Bacteria</taxon>
        <taxon>Bacillati</taxon>
        <taxon>Actinomycetota</taxon>
        <taxon>Actinomycetes</taxon>
        <taxon>Micromonosporales</taxon>
        <taxon>Micromonosporaceae</taxon>
        <taxon>Actinoplanes</taxon>
    </lineage>
</organism>
<dbReference type="PANTHER" id="PTHR30055">
    <property type="entry name" value="HTH-TYPE TRANSCRIPTIONAL REGULATOR RUTR"/>
    <property type="match status" value="1"/>
</dbReference>
<evidence type="ECO:0000313" key="7">
    <source>
        <dbReference type="Proteomes" id="UP000612282"/>
    </source>
</evidence>
<evidence type="ECO:0000313" key="6">
    <source>
        <dbReference type="EMBL" id="GID55773.1"/>
    </source>
</evidence>
<dbReference type="Pfam" id="PF00440">
    <property type="entry name" value="TetR_N"/>
    <property type="match status" value="1"/>
</dbReference>
<dbReference type="Gene3D" id="1.10.357.10">
    <property type="entry name" value="Tetracycline Repressor, domain 2"/>
    <property type="match status" value="1"/>
</dbReference>
<evidence type="ECO:0000256" key="1">
    <source>
        <dbReference type="ARBA" id="ARBA00023015"/>
    </source>
</evidence>
<evidence type="ECO:0000256" key="4">
    <source>
        <dbReference type="PROSITE-ProRule" id="PRU00335"/>
    </source>
</evidence>
<dbReference type="SUPFAM" id="SSF48498">
    <property type="entry name" value="Tetracyclin repressor-like, C-terminal domain"/>
    <property type="match status" value="1"/>
</dbReference>
<name>A0ABQ3XBD4_9ACTN</name>
<feature type="domain" description="HTH tetR-type" evidence="5">
    <location>
        <begin position="14"/>
        <end position="74"/>
    </location>
</feature>
<reference evidence="6 7" key="1">
    <citation type="submission" date="2021-01" db="EMBL/GenBank/DDBJ databases">
        <title>Whole genome shotgun sequence of Actinoplanes couchii NBRC 106145.</title>
        <authorList>
            <person name="Komaki H."/>
            <person name="Tamura T."/>
        </authorList>
    </citation>
    <scope>NUCLEOTIDE SEQUENCE [LARGE SCALE GENOMIC DNA]</scope>
    <source>
        <strain evidence="6 7">NBRC 106145</strain>
    </source>
</reference>
<protein>
    <submittedName>
        <fullName evidence="6">TetR family transcriptional regulator</fullName>
    </submittedName>
</protein>
<gene>
    <name evidence="6" type="ORF">Aco03nite_041770</name>
</gene>
<dbReference type="InterPro" id="IPR011075">
    <property type="entry name" value="TetR_C"/>
</dbReference>
<dbReference type="Pfam" id="PF16859">
    <property type="entry name" value="TetR_C_11"/>
    <property type="match status" value="1"/>
</dbReference>
<dbReference type="InterPro" id="IPR001647">
    <property type="entry name" value="HTH_TetR"/>
</dbReference>
<keyword evidence="3" id="KW-0804">Transcription</keyword>
<feature type="DNA-binding region" description="H-T-H motif" evidence="4">
    <location>
        <begin position="37"/>
        <end position="56"/>
    </location>
</feature>
<evidence type="ECO:0000259" key="5">
    <source>
        <dbReference type="PROSITE" id="PS50977"/>
    </source>
</evidence>
<dbReference type="PANTHER" id="PTHR30055:SF148">
    <property type="entry name" value="TETR-FAMILY TRANSCRIPTIONAL REGULATOR"/>
    <property type="match status" value="1"/>
</dbReference>
<dbReference type="SUPFAM" id="SSF46689">
    <property type="entry name" value="Homeodomain-like"/>
    <property type="match status" value="1"/>
</dbReference>
<dbReference type="RefSeq" id="WP_203797053.1">
    <property type="nucleotide sequence ID" value="NZ_BAAAQE010000027.1"/>
</dbReference>
<dbReference type="InterPro" id="IPR036271">
    <property type="entry name" value="Tet_transcr_reg_TetR-rel_C_sf"/>
</dbReference>
<dbReference type="Gene3D" id="1.10.10.60">
    <property type="entry name" value="Homeodomain-like"/>
    <property type="match status" value="1"/>
</dbReference>
<keyword evidence="7" id="KW-1185">Reference proteome</keyword>
<evidence type="ECO:0000256" key="3">
    <source>
        <dbReference type="ARBA" id="ARBA00023163"/>
    </source>
</evidence>
<keyword evidence="1" id="KW-0805">Transcription regulation</keyword>
<dbReference type="InterPro" id="IPR050109">
    <property type="entry name" value="HTH-type_TetR-like_transc_reg"/>
</dbReference>
<dbReference type="PROSITE" id="PS50977">
    <property type="entry name" value="HTH_TETR_2"/>
    <property type="match status" value="1"/>
</dbReference>
<dbReference type="Proteomes" id="UP000612282">
    <property type="component" value="Unassembled WGS sequence"/>
</dbReference>